<name>A0A0U9H7E6_9BACI</name>
<dbReference type="AlphaFoldDB" id="A0A0U9H7E6"/>
<reference evidence="2" key="1">
    <citation type="submission" date="2015-07" db="EMBL/GenBank/DDBJ databases">
        <title>Draft Genome Sequence of Oceanobacillus picturae Heshi-B3 that Was Isolated from Fermented Rice Bran with Aging Salted Mackerel, Which Was Named Heshiko as Traditional Fermented Seafood in Japan.</title>
        <authorList>
            <person name="Akuzawa S."/>
            <person name="Nakagawa J."/>
            <person name="Kanekatsu T."/>
            <person name="Kanesaki Y."/>
            <person name="Suzuki T."/>
        </authorList>
    </citation>
    <scope>NUCLEOTIDE SEQUENCE [LARGE SCALE GENOMIC DNA]</scope>
    <source>
        <strain evidence="2">Heshi-B3</strain>
    </source>
</reference>
<dbReference type="RefSeq" id="WP_238591028.1">
    <property type="nucleotide sequence ID" value="NZ_BBXV01000026.1"/>
</dbReference>
<evidence type="ECO:0000313" key="1">
    <source>
        <dbReference type="EMBL" id="GAQ18299.1"/>
    </source>
</evidence>
<protein>
    <submittedName>
        <fullName evidence="1">Lipoprotein</fullName>
    </submittedName>
</protein>
<accession>A0A0U9H7E6</accession>
<proteinExistence type="predicted"/>
<dbReference type="EMBL" id="BBXV01000026">
    <property type="protein sequence ID" value="GAQ18299.1"/>
    <property type="molecule type" value="Genomic_DNA"/>
</dbReference>
<evidence type="ECO:0000313" key="2">
    <source>
        <dbReference type="Proteomes" id="UP000052946"/>
    </source>
</evidence>
<reference evidence="1 2" key="2">
    <citation type="journal article" date="2016" name="Genome Announc.">
        <title>Draft Genome Sequence of Oceanobacillus picturae Heshi-B3, Isolated from Fermented Rice Bran in a Traditional Japanese Seafood Dish.</title>
        <authorList>
            <person name="Akuzawa S."/>
            <person name="Nagaoka J."/>
            <person name="Kanekatsu M."/>
            <person name="Kanesaki Y."/>
            <person name="Suzuki T."/>
        </authorList>
    </citation>
    <scope>NUCLEOTIDE SEQUENCE [LARGE SCALE GENOMIC DNA]</scope>
    <source>
        <strain evidence="1 2">Heshi-B3</strain>
    </source>
</reference>
<comment type="caution">
    <text evidence="1">The sequence shown here is derived from an EMBL/GenBank/DDBJ whole genome shotgun (WGS) entry which is preliminary data.</text>
</comment>
<keyword evidence="1" id="KW-0449">Lipoprotein</keyword>
<dbReference type="PROSITE" id="PS51257">
    <property type="entry name" value="PROKAR_LIPOPROTEIN"/>
    <property type="match status" value="1"/>
</dbReference>
<dbReference type="Proteomes" id="UP000052946">
    <property type="component" value="Unassembled WGS sequence"/>
</dbReference>
<sequence>MKKGLILFIVIGFILVGCKSETNNGISTESNRSNVESAQGTNPLNSSITGEFELYNGKTLKVAVIGTSPQIREEQVVFNEISFEELTKGEMVNYDAVFVMKERLNQASNSQYADIYLNSDIPVFFISANSHLPFTLKDTEYSQSWEWTPGNMFATGVIKDSDNGSLKELGVGLYNDEKTNEHIKATYSLVFKQIEEISL</sequence>
<gene>
    <name evidence="1" type="ORF">OPHB3_2238</name>
</gene>
<organism evidence="1 2">
    <name type="scientific">Oceanobacillus picturae</name>
    <dbReference type="NCBI Taxonomy" id="171693"/>
    <lineage>
        <taxon>Bacteria</taxon>
        <taxon>Bacillati</taxon>
        <taxon>Bacillota</taxon>
        <taxon>Bacilli</taxon>
        <taxon>Bacillales</taxon>
        <taxon>Bacillaceae</taxon>
        <taxon>Oceanobacillus</taxon>
    </lineage>
</organism>